<sequence length="270" mass="29338">MSRQQHIARTFIELADTLVEDFDVIDFLQQMTVRCTELLDVAGAAVFLDHPGPRLSNAAPCDPSPLLHNVLQAACGQGPALDAHRTAQPVTTQSAADADVQWPQFTEHLRAAGYTVATALPMRLRQESIGSLLLLHTGDQPLDAEDLDLAQAFADAATIGLVQARLIHQQHTVNEQLHTALQSRIIIEQAKGILAARHNISLNQAFNALRHHARHHRILLSTIARNVIDHGFTPDPAPTRSRNNTADRTKRTAPGDSTGPGAPPRGTDAR</sequence>
<dbReference type="InterPro" id="IPR011006">
    <property type="entry name" value="CheY-like_superfamily"/>
</dbReference>
<feature type="domain" description="ANTAR" evidence="6">
    <location>
        <begin position="167"/>
        <end position="228"/>
    </location>
</feature>
<dbReference type="Gene3D" id="3.30.450.40">
    <property type="match status" value="1"/>
</dbReference>
<evidence type="ECO:0000313" key="8">
    <source>
        <dbReference type="Proteomes" id="UP001432166"/>
    </source>
</evidence>
<evidence type="ECO:0000256" key="1">
    <source>
        <dbReference type="ARBA" id="ARBA00022679"/>
    </source>
</evidence>
<proteinExistence type="predicted"/>
<feature type="region of interest" description="Disordered" evidence="5">
    <location>
        <begin position="231"/>
        <end position="270"/>
    </location>
</feature>
<dbReference type="SUPFAM" id="SSF52172">
    <property type="entry name" value="CheY-like"/>
    <property type="match status" value="1"/>
</dbReference>
<dbReference type="Proteomes" id="UP001432166">
    <property type="component" value="Chromosome"/>
</dbReference>
<dbReference type="InterPro" id="IPR036388">
    <property type="entry name" value="WH-like_DNA-bd_sf"/>
</dbReference>
<protein>
    <submittedName>
        <fullName evidence="7">GAF and ANTAR domain-containing protein</fullName>
    </submittedName>
</protein>
<keyword evidence="8" id="KW-1185">Reference proteome</keyword>
<dbReference type="InterPro" id="IPR005561">
    <property type="entry name" value="ANTAR"/>
</dbReference>
<dbReference type="RefSeq" id="WP_328936316.1">
    <property type="nucleotide sequence ID" value="NZ_CP108133.1"/>
</dbReference>
<dbReference type="InterPro" id="IPR012074">
    <property type="entry name" value="GAF_ANTAR"/>
</dbReference>
<dbReference type="InterPro" id="IPR003018">
    <property type="entry name" value="GAF"/>
</dbReference>
<accession>A0ABZ1J8S0</accession>
<evidence type="ECO:0000313" key="7">
    <source>
        <dbReference type="EMBL" id="WTP46921.1"/>
    </source>
</evidence>
<name>A0ABZ1J8S0_9ACTN</name>
<dbReference type="InterPro" id="IPR029016">
    <property type="entry name" value="GAF-like_dom_sf"/>
</dbReference>
<dbReference type="PROSITE" id="PS50921">
    <property type="entry name" value="ANTAR"/>
    <property type="match status" value="1"/>
</dbReference>
<dbReference type="SUPFAM" id="SSF55781">
    <property type="entry name" value="GAF domain-like"/>
    <property type="match status" value="1"/>
</dbReference>
<organism evidence="7 8">
    <name type="scientific">Streptomyces tauricus</name>
    <dbReference type="NCBI Taxonomy" id="68274"/>
    <lineage>
        <taxon>Bacteria</taxon>
        <taxon>Bacillati</taxon>
        <taxon>Actinomycetota</taxon>
        <taxon>Actinomycetes</taxon>
        <taxon>Kitasatosporales</taxon>
        <taxon>Streptomycetaceae</taxon>
        <taxon>Streptomyces</taxon>
        <taxon>Streptomyces aurantiacus group</taxon>
    </lineage>
</organism>
<keyword evidence="2" id="KW-0418">Kinase</keyword>
<dbReference type="Gene3D" id="1.10.10.10">
    <property type="entry name" value="Winged helix-like DNA-binding domain superfamily/Winged helix DNA-binding domain"/>
    <property type="match status" value="1"/>
</dbReference>
<dbReference type="EMBL" id="CP108133">
    <property type="protein sequence ID" value="WTP46921.1"/>
    <property type="molecule type" value="Genomic_DNA"/>
</dbReference>
<evidence type="ECO:0000256" key="5">
    <source>
        <dbReference type="SAM" id="MobiDB-lite"/>
    </source>
</evidence>
<evidence type="ECO:0000256" key="2">
    <source>
        <dbReference type="ARBA" id="ARBA00022777"/>
    </source>
</evidence>
<reference evidence="7" key="1">
    <citation type="submission" date="2022-10" db="EMBL/GenBank/DDBJ databases">
        <title>The complete genomes of actinobacterial strains from the NBC collection.</title>
        <authorList>
            <person name="Joergensen T.S."/>
            <person name="Alvarez Arevalo M."/>
            <person name="Sterndorff E.B."/>
            <person name="Faurdal D."/>
            <person name="Vuksanovic O."/>
            <person name="Mourched A.-S."/>
            <person name="Charusanti P."/>
            <person name="Shaw S."/>
            <person name="Blin K."/>
            <person name="Weber T."/>
        </authorList>
    </citation>
    <scope>NUCLEOTIDE SEQUENCE</scope>
    <source>
        <strain evidence="7">NBC_00189</strain>
    </source>
</reference>
<evidence type="ECO:0000256" key="4">
    <source>
        <dbReference type="ARBA" id="ARBA00023163"/>
    </source>
</evidence>
<dbReference type="Pfam" id="PF03861">
    <property type="entry name" value="ANTAR"/>
    <property type="match status" value="1"/>
</dbReference>
<evidence type="ECO:0000256" key="3">
    <source>
        <dbReference type="ARBA" id="ARBA00023015"/>
    </source>
</evidence>
<dbReference type="PIRSF" id="PIRSF036625">
    <property type="entry name" value="GAF_ANTAR"/>
    <property type="match status" value="1"/>
</dbReference>
<keyword evidence="4" id="KW-0804">Transcription</keyword>
<gene>
    <name evidence="7" type="ORF">OG288_00380</name>
</gene>
<keyword evidence="3" id="KW-0805">Transcription regulation</keyword>
<dbReference type="SMART" id="SM00065">
    <property type="entry name" value="GAF"/>
    <property type="match status" value="1"/>
</dbReference>
<keyword evidence="1" id="KW-0808">Transferase</keyword>
<dbReference type="Pfam" id="PF01590">
    <property type="entry name" value="GAF"/>
    <property type="match status" value="1"/>
</dbReference>
<dbReference type="SMART" id="SM01012">
    <property type="entry name" value="ANTAR"/>
    <property type="match status" value="1"/>
</dbReference>
<evidence type="ECO:0000259" key="6">
    <source>
        <dbReference type="PROSITE" id="PS50921"/>
    </source>
</evidence>